<organism evidence="1 2">
    <name type="scientific">Pseudanabaena catenata USMAC16</name>
    <dbReference type="NCBI Taxonomy" id="1855837"/>
    <lineage>
        <taxon>Bacteria</taxon>
        <taxon>Bacillati</taxon>
        <taxon>Cyanobacteriota</taxon>
        <taxon>Cyanophyceae</taxon>
        <taxon>Pseudanabaenales</taxon>
        <taxon>Pseudanabaenaceae</taxon>
        <taxon>Pseudanabaena</taxon>
    </lineage>
</organism>
<dbReference type="Proteomes" id="UP001152872">
    <property type="component" value="Unassembled WGS sequence"/>
</dbReference>
<protein>
    <submittedName>
        <fullName evidence="1">Uncharacterized protein</fullName>
    </submittedName>
</protein>
<dbReference type="EMBL" id="VBTY01000248">
    <property type="protein sequence ID" value="MDG3496925.1"/>
    <property type="molecule type" value="Genomic_DNA"/>
</dbReference>
<evidence type="ECO:0000313" key="2">
    <source>
        <dbReference type="Proteomes" id="UP001152872"/>
    </source>
</evidence>
<dbReference type="AlphaFoldDB" id="A0A9X4MEJ3"/>
<proteinExistence type="predicted"/>
<gene>
    <name evidence="1" type="ORF">FEV09_20505</name>
</gene>
<name>A0A9X4MEJ3_9CYAN</name>
<dbReference type="RefSeq" id="WP_009629126.1">
    <property type="nucleotide sequence ID" value="NZ_VBTY01000248.1"/>
</dbReference>
<evidence type="ECO:0000313" key="1">
    <source>
        <dbReference type="EMBL" id="MDG3496925.1"/>
    </source>
</evidence>
<sequence>MEYDRDGQKRSEILKLEALFESDLAIESDVRAFTRQAKFGMGIFLPDQPCHELGRYVRSGLGLKELLNPDVQYTDSDLENLGSLCRQFATDIKRYLGFNVPQDATNIWIFRMLCHQLGVKICSKRVHGDEGMINVCWLDTEAWHELLAILERRSVSRQQVAVAQPVSCDRPPLIINNCEGAIANGQFAVWTRLIAMVAYLRHLLTSDISSKHPLYKLKSQLSVLFYNFQVMFAQRLFLPRSEAIP</sequence>
<keyword evidence="2" id="KW-1185">Reference proteome</keyword>
<comment type="caution">
    <text evidence="1">The sequence shown here is derived from an EMBL/GenBank/DDBJ whole genome shotgun (WGS) entry which is preliminary data.</text>
</comment>
<accession>A0A9X4MEJ3</accession>
<reference evidence="1" key="1">
    <citation type="submission" date="2019-05" db="EMBL/GenBank/DDBJ databases">
        <title>Whole genome sequencing of Pseudanabaena catenata USMAC16.</title>
        <authorList>
            <person name="Khan Z."/>
            <person name="Omar W.M."/>
            <person name="Convey P."/>
            <person name="Merican F."/>
            <person name="Najimudin N."/>
        </authorList>
    </citation>
    <scope>NUCLEOTIDE SEQUENCE</scope>
    <source>
        <strain evidence="1">USMAC16</strain>
    </source>
</reference>